<dbReference type="InterPro" id="IPR042564">
    <property type="entry name" value="CRISPR-Cas6/Csy4_sf"/>
</dbReference>
<dbReference type="EMBL" id="CP045699">
    <property type="protein sequence ID" value="QGA64706.1"/>
    <property type="molecule type" value="Genomic_DNA"/>
</dbReference>
<dbReference type="GO" id="GO:0043571">
    <property type="term" value="P:maintenance of CRISPR repeat elements"/>
    <property type="evidence" value="ECO:0007669"/>
    <property type="project" value="InterPro"/>
</dbReference>
<dbReference type="GO" id="GO:0004519">
    <property type="term" value="F:endonuclease activity"/>
    <property type="evidence" value="ECO:0007669"/>
    <property type="project" value="InterPro"/>
</dbReference>
<dbReference type="AlphaFoldDB" id="A0A5Q0TEX5"/>
<dbReference type="InterPro" id="IPR013396">
    <property type="entry name" value="CRISPR-assoc_prot_Csy4"/>
</dbReference>
<dbReference type="Gene3D" id="3.30.70.2540">
    <property type="entry name" value="CRISPR-associated endoribonuclease Cas6/Csy4"/>
    <property type="match status" value="1"/>
</dbReference>
<dbReference type="RefSeq" id="WP_153446846.1">
    <property type="nucleotide sequence ID" value="NZ_CP045699.1"/>
</dbReference>
<dbReference type="Proteomes" id="UP000348942">
    <property type="component" value="Chromosome 1"/>
</dbReference>
<keyword evidence="2" id="KW-1185">Reference proteome</keyword>
<gene>
    <name evidence="1" type="primary">cas6f</name>
    <name evidence="1" type="ORF">GFB47_04400</name>
</gene>
<organism evidence="1 2">
    <name type="scientific">Vibrio algicola</name>
    <dbReference type="NCBI Taxonomy" id="2662262"/>
    <lineage>
        <taxon>Bacteria</taxon>
        <taxon>Pseudomonadati</taxon>
        <taxon>Pseudomonadota</taxon>
        <taxon>Gammaproteobacteria</taxon>
        <taxon>Vibrionales</taxon>
        <taxon>Vibrionaceae</taxon>
        <taxon>Vibrio</taxon>
    </lineage>
</organism>
<dbReference type="Pfam" id="PF09618">
    <property type="entry name" value="Cas_Csy4"/>
    <property type="match status" value="1"/>
</dbReference>
<evidence type="ECO:0000313" key="2">
    <source>
        <dbReference type="Proteomes" id="UP000348942"/>
    </source>
</evidence>
<protein>
    <submittedName>
        <fullName evidence="1">Type I-F CRISPR-associated endoribonuclease Cas6/Csy4</fullName>
    </submittedName>
</protein>
<accession>A0A5Q0TEX5</accession>
<name>A0A5Q0TEX5_9VIBR</name>
<sequence length="203" mass="22919">MTQRYYFIVKFLLEDVDAGLLAGRCISTLHGFINNNLTGKNQVGVSFPLWSDDTLGNAVAFVADDKELLIGLSFQPYFSLMKSEELFDLSPVVPVPTDLPEIRFVRNQTIGKSFLGSKRRRMKRAQSRAETMGKLITPQPNEEREFELFHRVPLTSKSTGEEMMLHVQKQSNVEVVDTNFNAYGLATNQAWKGTVPDLKNAML</sequence>
<evidence type="ECO:0000313" key="1">
    <source>
        <dbReference type="EMBL" id="QGA64706.1"/>
    </source>
</evidence>
<dbReference type="NCBIfam" id="TIGR02563">
    <property type="entry name" value="cas_Csy4"/>
    <property type="match status" value="1"/>
</dbReference>
<reference evidence="1 2" key="1">
    <citation type="submission" date="2019-10" db="EMBL/GenBank/DDBJ databases">
        <title>Vibrio sp. nov., isolated from Coralline algae surface.</title>
        <authorList>
            <person name="Geng Y."/>
            <person name="Zhang X."/>
        </authorList>
    </citation>
    <scope>NUCLEOTIDE SEQUENCE [LARGE SCALE GENOMIC DNA]</scope>
    <source>
        <strain evidence="1 2">SM1977</strain>
    </source>
</reference>
<proteinExistence type="predicted"/>